<dbReference type="AlphaFoldDB" id="A0A218VCF2"/>
<name>A0A218VCF2_9PASE</name>
<gene>
    <name evidence="1" type="ORF">RLOC_00003712</name>
</gene>
<evidence type="ECO:0000313" key="2">
    <source>
        <dbReference type="Proteomes" id="UP000197619"/>
    </source>
</evidence>
<sequence length="77" mass="8336">MSIYKKDCKDPGNYRPVSLTSVPGKDMEQIILSAILWHKWDSRGSGPASMGLGMASNGFQFSQGNNLEDMKVAIASA</sequence>
<comment type="caution">
    <text evidence="1">The sequence shown here is derived from an EMBL/GenBank/DDBJ whole genome shotgun (WGS) entry which is preliminary data.</text>
</comment>
<proteinExistence type="predicted"/>
<reference evidence="1 2" key="1">
    <citation type="submission" date="2017-05" db="EMBL/GenBank/DDBJ databases">
        <title>Genome of assembly of the Bengalese finch, Lonchura striata domestica.</title>
        <authorList>
            <person name="Colquitt B.M."/>
            <person name="Brainard M.S."/>
        </authorList>
    </citation>
    <scope>NUCLEOTIDE SEQUENCE [LARGE SCALE GENOMIC DNA]</scope>
    <source>
        <strain evidence="1">White83orange57</strain>
    </source>
</reference>
<evidence type="ECO:0000313" key="1">
    <source>
        <dbReference type="EMBL" id="OWK63735.1"/>
    </source>
</evidence>
<dbReference type="Proteomes" id="UP000197619">
    <property type="component" value="Unassembled WGS sequence"/>
</dbReference>
<keyword evidence="2" id="KW-1185">Reference proteome</keyword>
<protein>
    <submittedName>
        <fullName evidence="1">Uncharacterized protein</fullName>
    </submittedName>
</protein>
<dbReference type="EMBL" id="MUZQ01000009">
    <property type="protein sequence ID" value="OWK63735.1"/>
    <property type="molecule type" value="Genomic_DNA"/>
</dbReference>
<accession>A0A218VCF2</accession>
<organism evidence="1 2">
    <name type="scientific">Lonchura striata</name>
    <name type="common">white-rumped munia</name>
    <dbReference type="NCBI Taxonomy" id="40157"/>
    <lineage>
        <taxon>Eukaryota</taxon>
        <taxon>Metazoa</taxon>
        <taxon>Chordata</taxon>
        <taxon>Craniata</taxon>
        <taxon>Vertebrata</taxon>
        <taxon>Euteleostomi</taxon>
        <taxon>Archelosauria</taxon>
        <taxon>Archosauria</taxon>
        <taxon>Dinosauria</taxon>
        <taxon>Saurischia</taxon>
        <taxon>Theropoda</taxon>
        <taxon>Coelurosauria</taxon>
        <taxon>Aves</taxon>
        <taxon>Neognathae</taxon>
        <taxon>Neoaves</taxon>
        <taxon>Telluraves</taxon>
        <taxon>Australaves</taxon>
        <taxon>Passeriformes</taxon>
        <taxon>Passeroidea</taxon>
        <taxon>Estrildidae</taxon>
        <taxon>Estrildinae</taxon>
        <taxon>Lonchura</taxon>
    </lineage>
</organism>